<reference evidence="2" key="1">
    <citation type="journal article" date="2015" name="Genome Announc.">
        <title>Draft whole-genome sequence of the biocontrol agent Trichoderma harzianum T6776.</title>
        <authorList>
            <person name="Baroncelli R."/>
            <person name="Piaggeschi G."/>
            <person name="Fiorini L."/>
            <person name="Bertolini E."/>
            <person name="Zapparata A."/>
            <person name="Pe M.E."/>
            <person name="Sarrocco S."/>
            <person name="Vannacci G."/>
        </authorList>
    </citation>
    <scope>NUCLEOTIDE SEQUENCE [LARGE SCALE GENOMIC DNA]</scope>
    <source>
        <strain evidence="2">T6776</strain>
    </source>
</reference>
<dbReference type="Proteomes" id="UP000034112">
    <property type="component" value="Unassembled WGS sequence"/>
</dbReference>
<name>A0A0F9XJX4_TRIHA</name>
<evidence type="ECO:0000313" key="1">
    <source>
        <dbReference type="EMBL" id="KKP00753.1"/>
    </source>
</evidence>
<dbReference type="OrthoDB" id="4878134at2759"/>
<comment type="caution">
    <text evidence="1">The sequence shown here is derived from an EMBL/GenBank/DDBJ whole genome shotgun (WGS) entry which is preliminary data.</text>
</comment>
<dbReference type="OMA" id="WTSTERA"/>
<gene>
    <name evidence="1" type="ORF">THAR02_07140</name>
</gene>
<evidence type="ECO:0000313" key="2">
    <source>
        <dbReference type="Proteomes" id="UP000034112"/>
    </source>
</evidence>
<organism evidence="1 2">
    <name type="scientific">Trichoderma harzianum</name>
    <name type="common">Hypocrea lixii</name>
    <dbReference type="NCBI Taxonomy" id="5544"/>
    <lineage>
        <taxon>Eukaryota</taxon>
        <taxon>Fungi</taxon>
        <taxon>Dikarya</taxon>
        <taxon>Ascomycota</taxon>
        <taxon>Pezizomycotina</taxon>
        <taxon>Sordariomycetes</taxon>
        <taxon>Hypocreomycetidae</taxon>
        <taxon>Hypocreales</taxon>
        <taxon>Hypocreaceae</taxon>
        <taxon>Trichoderma</taxon>
    </lineage>
</organism>
<dbReference type="AlphaFoldDB" id="A0A0F9XJX4"/>
<protein>
    <submittedName>
        <fullName evidence="1">Uncharacterized protein</fullName>
    </submittedName>
</protein>
<dbReference type="EMBL" id="JOKZ01000232">
    <property type="protein sequence ID" value="KKP00753.1"/>
    <property type="molecule type" value="Genomic_DNA"/>
</dbReference>
<sequence>MPEPSTSEGQAIRARLVRRHIDRDVLSVLDSPIFWDDGRDYTLFDTIRSLRFSSEEGVPFAEIVDIVEEELTERQLSRDKQKKVFTILGWYFECPRCAKDRTADKFEDTQFYLWTSTERAEPILQSSGPCIPCQQQPDADEFEIRNEYYTW</sequence>
<proteinExistence type="predicted"/>
<accession>A0A0F9XJX4</accession>